<accession>A0A1E5Q5G0</accession>
<reference evidence="5" key="1">
    <citation type="submission" date="2016-07" db="EMBL/GenBank/DDBJ databases">
        <authorList>
            <person name="Florea S."/>
            <person name="Webb J.S."/>
            <person name="Jaromczyk J."/>
            <person name="Schardl C.L."/>
        </authorList>
    </citation>
    <scope>NUCLEOTIDE SEQUENCE [LARGE SCALE GENOMIC DNA]</scope>
    <source>
        <strain evidence="5">MV-1</strain>
    </source>
</reference>
<dbReference type="InterPro" id="IPR000286">
    <property type="entry name" value="HDACs"/>
</dbReference>
<evidence type="ECO:0000313" key="5">
    <source>
        <dbReference type="Proteomes" id="UP000095347"/>
    </source>
</evidence>
<evidence type="ECO:0000256" key="2">
    <source>
        <dbReference type="SAM" id="MobiDB-lite"/>
    </source>
</evidence>
<dbReference type="Pfam" id="PF00850">
    <property type="entry name" value="Hist_deacetyl"/>
    <property type="match status" value="1"/>
</dbReference>
<keyword evidence="5" id="KW-1185">Reference proteome</keyword>
<comment type="caution">
    <text evidence="4">The sequence shown here is derived from an EMBL/GenBank/DDBJ whole genome shotgun (WGS) entry which is preliminary data.</text>
</comment>
<dbReference type="Gene3D" id="3.40.800.20">
    <property type="entry name" value="Histone deacetylase domain"/>
    <property type="match status" value="1"/>
</dbReference>
<protein>
    <submittedName>
        <fullName evidence="4">Acetoin utilization protein</fullName>
    </submittedName>
</protein>
<gene>
    <name evidence="4" type="ORF">BEN30_13940</name>
</gene>
<feature type="domain" description="Histone deacetylase" evidence="3">
    <location>
        <begin position="20"/>
        <end position="305"/>
    </location>
</feature>
<dbReference type="Proteomes" id="UP000095347">
    <property type="component" value="Unassembled WGS sequence"/>
</dbReference>
<dbReference type="InterPro" id="IPR023801">
    <property type="entry name" value="His_deacetylse_dom"/>
</dbReference>
<dbReference type="RefSeq" id="WP_069958684.1">
    <property type="nucleotide sequence ID" value="NZ_MCGG01000048.1"/>
</dbReference>
<organism evidence="4 5">
    <name type="scientific">Magnetovibrio blakemorei</name>
    <dbReference type="NCBI Taxonomy" id="28181"/>
    <lineage>
        <taxon>Bacteria</taxon>
        <taxon>Pseudomonadati</taxon>
        <taxon>Pseudomonadota</taxon>
        <taxon>Alphaproteobacteria</taxon>
        <taxon>Rhodospirillales</taxon>
        <taxon>Magnetovibrionaceae</taxon>
        <taxon>Magnetovibrio</taxon>
    </lineage>
</organism>
<dbReference type="PANTHER" id="PTHR10625">
    <property type="entry name" value="HISTONE DEACETYLASE HDAC1-RELATED"/>
    <property type="match status" value="1"/>
</dbReference>
<evidence type="ECO:0000313" key="4">
    <source>
        <dbReference type="EMBL" id="OEJ65556.1"/>
    </source>
</evidence>
<name>A0A1E5Q5G0_9PROT</name>
<evidence type="ECO:0000256" key="1">
    <source>
        <dbReference type="ARBA" id="ARBA00005947"/>
    </source>
</evidence>
<dbReference type="PRINTS" id="PR01270">
    <property type="entry name" value="HDASUPER"/>
</dbReference>
<feature type="region of interest" description="Disordered" evidence="2">
    <location>
        <begin position="1"/>
        <end position="21"/>
    </location>
</feature>
<dbReference type="InterPro" id="IPR023696">
    <property type="entry name" value="Ureohydrolase_dom_sf"/>
</dbReference>
<dbReference type="SUPFAM" id="SSF52768">
    <property type="entry name" value="Arginase/deacetylase"/>
    <property type="match status" value="1"/>
</dbReference>
<dbReference type="AlphaFoldDB" id="A0A1E5Q5G0"/>
<dbReference type="PANTHER" id="PTHR10625:SF10">
    <property type="entry name" value="HISTONE DEACETYLASE HDAC1"/>
    <property type="match status" value="1"/>
</dbReference>
<proteinExistence type="inferred from homology"/>
<evidence type="ECO:0000259" key="3">
    <source>
        <dbReference type="Pfam" id="PF00850"/>
    </source>
</evidence>
<dbReference type="OrthoDB" id="9808367at2"/>
<dbReference type="EMBL" id="MCGG01000048">
    <property type="protein sequence ID" value="OEJ65556.1"/>
    <property type="molecule type" value="Genomic_DNA"/>
</dbReference>
<comment type="similarity">
    <text evidence="1">Belongs to the histone deacetylase family.</text>
</comment>
<dbReference type="InterPro" id="IPR037138">
    <property type="entry name" value="His_deacetylse_dom_sf"/>
</dbReference>
<dbReference type="GO" id="GO:0004407">
    <property type="term" value="F:histone deacetylase activity"/>
    <property type="evidence" value="ECO:0007669"/>
    <property type="project" value="TreeGrafter"/>
</dbReference>
<sequence length="308" mass="33236">MSTLFFSHPSFLAHDTGPGHPERSDRLRAIENGLSGPEFDALERREAPRGSVWDIKRVHSDDYIQSVFAAVPDRGYAHLDSDTVLSPHSGEAALFAVGGACKAVDAVIKGEAKNAFCAPRPPGHHAEFDHAMGFCLFNNVAIAAFHALEIDGIERVAVMDFDVHHGNGTQQAFWHHENLLYASTHQSPCFPGSGSERERGEFGNIVNAPLPPGSTGDDLRDAFGFIRPALKDFAPDLVIVSAGFDGHSADPLANLDFHENDFVWITEQLLAIAETYAQGRLVSVLEGGYDLGALSRSVAAHVKALMSA</sequence>
<dbReference type="CDD" id="cd11599">
    <property type="entry name" value="HDAC_classII_2"/>
    <property type="match status" value="1"/>
</dbReference>
<dbReference type="STRING" id="28181.BEN30_13940"/>
<dbReference type="GO" id="GO:0040029">
    <property type="term" value="P:epigenetic regulation of gene expression"/>
    <property type="evidence" value="ECO:0007669"/>
    <property type="project" value="TreeGrafter"/>
</dbReference>